<keyword evidence="2" id="KW-1185">Reference proteome</keyword>
<accession>A0A1V2GXW1</accession>
<proteinExistence type="predicted"/>
<name>A0A1V2GXW1_9PROT</name>
<evidence type="ECO:0000313" key="2">
    <source>
        <dbReference type="Proteomes" id="UP000188879"/>
    </source>
</evidence>
<organism evidence="1 2">
    <name type="scientific">Teichococcus deserti</name>
    <dbReference type="NCBI Taxonomy" id="1817963"/>
    <lineage>
        <taxon>Bacteria</taxon>
        <taxon>Pseudomonadati</taxon>
        <taxon>Pseudomonadota</taxon>
        <taxon>Alphaproteobacteria</taxon>
        <taxon>Acetobacterales</taxon>
        <taxon>Roseomonadaceae</taxon>
        <taxon>Roseomonas</taxon>
    </lineage>
</organism>
<dbReference type="AlphaFoldDB" id="A0A1V2GXW1"/>
<protein>
    <submittedName>
        <fullName evidence="1">Uncharacterized protein</fullName>
    </submittedName>
</protein>
<dbReference type="EMBL" id="MLCO01000310">
    <property type="protein sequence ID" value="ONG46743.1"/>
    <property type="molecule type" value="Genomic_DNA"/>
</dbReference>
<evidence type="ECO:0000313" key="1">
    <source>
        <dbReference type="EMBL" id="ONG46743.1"/>
    </source>
</evidence>
<dbReference type="Proteomes" id="UP000188879">
    <property type="component" value="Unassembled WGS sequence"/>
</dbReference>
<gene>
    <name evidence="1" type="ORF">BKE38_24885</name>
</gene>
<dbReference type="RefSeq" id="WP_076959976.1">
    <property type="nucleotide sequence ID" value="NZ_MLCO01000310.1"/>
</dbReference>
<comment type="caution">
    <text evidence="1">The sequence shown here is derived from an EMBL/GenBank/DDBJ whole genome shotgun (WGS) entry which is preliminary data.</text>
</comment>
<reference evidence="1 2" key="1">
    <citation type="submission" date="2016-10" db="EMBL/GenBank/DDBJ databases">
        <title>Draft Genome sequence of Roseomonas sp. strain M3.</title>
        <authorList>
            <person name="Subhash Y."/>
            <person name="Lee S."/>
        </authorList>
    </citation>
    <scope>NUCLEOTIDE SEQUENCE [LARGE SCALE GENOMIC DNA]</scope>
    <source>
        <strain evidence="1 2">M3</strain>
    </source>
</reference>
<sequence>MPLSHPAVQRETIWRATEELQSWEAVVARLTRDYAAAKTALGRRPADAAAREAFVARGDRLMEAMVERHRREKVLERIRKRFRL</sequence>